<organism evidence="1 2">
    <name type="scientific">Ligilactobacillus salitolerans</name>
    <dbReference type="NCBI Taxonomy" id="1808352"/>
    <lineage>
        <taxon>Bacteria</taxon>
        <taxon>Bacillati</taxon>
        <taxon>Bacillota</taxon>
        <taxon>Bacilli</taxon>
        <taxon>Lactobacillales</taxon>
        <taxon>Lactobacillaceae</taxon>
        <taxon>Ligilactobacillus</taxon>
    </lineage>
</organism>
<evidence type="ECO:0000313" key="1">
    <source>
        <dbReference type="EMBL" id="GBG94062.1"/>
    </source>
</evidence>
<evidence type="ECO:0000313" key="2">
    <source>
        <dbReference type="Proteomes" id="UP000286848"/>
    </source>
</evidence>
<keyword evidence="2" id="KW-1185">Reference proteome</keyword>
<name>A0A401IRA3_9LACO</name>
<comment type="caution">
    <text evidence="1">The sequence shown here is derived from an EMBL/GenBank/DDBJ whole genome shotgun (WGS) entry which is preliminary data.</text>
</comment>
<gene>
    <name evidence="1" type="ORF">LFYK43_05210</name>
</gene>
<dbReference type="AlphaFoldDB" id="A0A401IRA3"/>
<dbReference type="EMBL" id="BFFP01000005">
    <property type="protein sequence ID" value="GBG94062.1"/>
    <property type="molecule type" value="Genomic_DNA"/>
</dbReference>
<dbReference type="Proteomes" id="UP000286848">
    <property type="component" value="Unassembled WGS sequence"/>
</dbReference>
<protein>
    <submittedName>
        <fullName evidence="1">Uncharacterized protein</fullName>
    </submittedName>
</protein>
<proteinExistence type="predicted"/>
<accession>A0A401IRA3</accession>
<reference evidence="1 2" key="1">
    <citation type="journal article" date="2019" name="Int. J. Syst. Evol. Microbiol.">
        <title>Lactobacillus salitolerans sp. nov., a novel lactic acid bacterium isolated from spent mushroom substrates.</title>
        <authorList>
            <person name="Tohno M."/>
            <person name="Tanizawa Y."/>
            <person name="Kojima Y."/>
            <person name="Sakamoto M."/>
            <person name="Nakamura Y."/>
            <person name="Ohkuma M."/>
            <person name="Kobayashi H."/>
        </authorList>
    </citation>
    <scope>NUCLEOTIDE SEQUENCE [LARGE SCALE GENOMIC DNA]</scope>
    <source>
        <strain evidence="1 2">YK43</strain>
    </source>
</reference>
<sequence length="68" mass="7867">MAQELKNKVISAQIIGYTNKSLVMKTITGQIVQVHYELKTEEKRNFYQTILKDIMLAGLWIPLDTQNN</sequence>